<keyword evidence="1" id="KW-0805">Transcription regulation</keyword>
<dbReference type="InterPro" id="IPR011711">
    <property type="entry name" value="GntR_C"/>
</dbReference>
<dbReference type="PROSITE" id="PS50949">
    <property type="entry name" value="HTH_GNTR"/>
    <property type="match status" value="1"/>
</dbReference>
<dbReference type="PRINTS" id="PR00035">
    <property type="entry name" value="HTHGNTR"/>
</dbReference>
<sequence length="303" mass="33717">MAPTPTNPIRSFMPLLSFLFRTSLRQRSVLLFARDYASNRQGAQAQQFIAGFHSQMTDKDDVVFGAIHQGPNLRSGLADTLIAQIESGALKPGQRLPTEQEIVRATGVSRTIVREALATLRAKGLIATRQGLGAFVLANPKPTSFTILPDDLESIDEVRRVLELRLGIECEAAGLAALRRTEHDIEQMQACLAALDEAIESGGYGAEEDYAFHRAILRATQNPYYARLFDTFGTSMVPRQWARLDRMTPAERKQHAARMRREHQAILTAIRDGNEAAARRTIRSHLTKSMARFGEMRDAKLSS</sequence>
<dbReference type="SMART" id="SM00895">
    <property type="entry name" value="FCD"/>
    <property type="match status" value="1"/>
</dbReference>
<protein>
    <submittedName>
        <fullName evidence="5">DNA-binding FadR family transcriptional regulator</fullName>
    </submittedName>
</protein>
<keyword evidence="6" id="KW-1185">Reference proteome</keyword>
<organism evidence="5 6">
    <name type="scientific">Kaistia hirudinis</name>
    <dbReference type="NCBI Taxonomy" id="1293440"/>
    <lineage>
        <taxon>Bacteria</taxon>
        <taxon>Pseudomonadati</taxon>
        <taxon>Pseudomonadota</taxon>
        <taxon>Alphaproteobacteria</taxon>
        <taxon>Hyphomicrobiales</taxon>
        <taxon>Kaistiaceae</taxon>
        <taxon>Kaistia</taxon>
    </lineage>
</organism>
<dbReference type="EMBL" id="JACIDS010000003">
    <property type="protein sequence ID" value="MBB3931773.1"/>
    <property type="molecule type" value="Genomic_DNA"/>
</dbReference>
<dbReference type="Pfam" id="PF07729">
    <property type="entry name" value="FCD"/>
    <property type="match status" value="1"/>
</dbReference>
<evidence type="ECO:0000259" key="4">
    <source>
        <dbReference type="PROSITE" id="PS50949"/>
    </source>
</evidence>
<dbReference type="Pfam" id="PF00392">
    <property type="entry name" value="GntR"/>
    <property type="match status" value="1"/>
</dbReference>
<feature type="domain" description="HTH gntR-type" evidence="4">
    <location>
        <begin position="71"/>
        <end position="139"/>
    </location>
</feature>
<dbReference type="Gene3D" id="1.10.10.10">
    <property type="entry name" value="Winged helix-like DNA-binding domain superfamily/Winged helix DNA-binding domain"/>
    <property type="match status" value="1"/>
</dbReference>
<dbReference type="CDD" id="cd07377">
    <property type="entry name" value="WHTH_GntR"/>
    <property type="match status" value="1"/>
</dbReference>
<accession>A0A840AR94</accession>
<dbReference type="GO" id="GO:0003677">
    <property type="term" value="F:DNA binding"/>
    <property type="evidence" value="ECO:0007669"/>
    <property type="project" value="UniProtKB-KW"/>
</dbReference>
<keyword evidence="2 5" id="KW-0238">DNA-binding</keyword>
<evidence type="ECO:0000313" key="5">
    <source>
        <dbReference type="EMBL" id="MBB3931773.1"/>
    </source>
</evidence>
<evidence type="ECO:0000256" key="2">
    <source>
        <dbReference type="ARBA" id="ARBA00023125"/>
    </source>
</evidence>
<dbReference type="PANTHER" id="PTHR43537:SF44">
    <property type="entry name" value="GNTR FAMILY REGULATORY PROTEIN"/>
    <property type="match status" value="1"/>
</dbReference>
<evidence type="ECO:0000256" key="1">
    <source>
        <dbReference type="ARBA" id="ARBA00023015"/>
    </source>
</evidence>
<dbReference type="InterPro" id="IPR036388">
    <property type="entry name" value="WH-like_DNA-bd_sf"/>
</dbReference>
<dbReference type="Proteomes" id="UP000553963">
    <property type="component" value="Unassembled WGS sequence"/>
</dbReference>
<dbReference type="SMART" id="SM00345">
    <property type="entry name" value="HTH_GNTR"/>
    <property type="match status" value="1"/>
</dbReference>
<comment type="caution">
    <text evidence="5">The sequence shown here is derived from an EMBL/GenBank/DDBJ whole genome shotgun (WGS) entry which is preliminary data.</text>
</comment>
<dbReference type="GO" id="GO:0003700">
    <property type="term" value="F:DNA-binding transcription factor activity"/>
    <property type="evidence" value="ECO:0007669"/>
    <property type="project" value="InterPro"/>
</dbReference>
<dbReference type="SUPFAM" id="SSF46785">
    <property type="entry name" value="Winged helix' DNA-binding domain"/>
    <property type="match status" value="1"/>
</dbReference>
<evidence type="ECO:0000256" key="3">
    <source>
        <dbReference type="ARBA" id="ARBA00023163"/>
    </source>
</evidence>
<name>A0A840AR94_9HYPH</name>
<reference evidence="5 6" key="1">
    <citation type="submission" date="2020-08" db="EMBL/GenBank/DDBJ databases">
        <title>Genomic Encyclopedia of Type Strains, Phase IV (KMG-IV): sequencing the most valuable type-strain genomes for metagenomic binning, comparative biology and taxonomic classification.</title>
        <authorList>
            <person name="Goeker M."/>
        </authorList>
    </citation>
    <scope>NUCLEOTIDE SEQUENCE [LARGE SCALE GENOMIC DNA]</scope>
    <source>
        <strain evidence="5 6">DSM 25966</strain>
    </source>
</reference>
<dbReference type="PANTHER" id="PTHR43537">
    <property type="entry name" value="TRANSCRIPTIONAL REGULATOR, GNTR FAMILY"/>
    <property type="match status" value="1"/>
</dbReference>
<dbReference type="InterPro" id="IPR036390">
    <property type="entry name" value="WH_DNA-bd_sf"/>
</dbReference>
<evidence type="ECO:0000313" key="6">
    <source>
        <dbReference type="Proteomes" id="UP000553963"/>
    </source>
</evidence>
<dbReference type="AlphaFoldDB" id="A0A840AR94"/>
<keyword evidence="3" id="KW-0804">Transcription</keyword>
<dbReference type="SUPFAM" id="SSF48008">
    <property type="entry name" value="GntR ligand-binding domain-like"/>
    <property type="match status" value="1"/>
</dbReference>
<proteinExistence type="predicted"/>
<gene>
    <name evidence="5" type="ORF">GGR25_002823</name>
</gene>
<dbReference type="InterPro" id="IPR008920">
    <property type="entry name" value="TF_FadR/GntR_C"/>
</dbReference>
<dbReference type="InterPro" id="IPR000524">
    <property type="entry name" value="Tscrpt_reg_HTH_GntR"/>
</dbReference>
<dbReference type="Gene3D" id="1.20.120.530">
    <property type="entry name" value="GntR ligand-binding domain-like"/>
    <property type="match status" value="1"/>
</dbReference>